<dbReference type="HOGENOM" id="CLU_016755_2_2_4"/>
<dbReference type="GO" id="GO:0050661">
    <property type="term" value="F:NADP binding"/>
    <property type="evidence" value="ECO:0007669"/>
    <property type="project" value="InterPro"/>
</dbReference>
<dbReference type="EC" id="1.8.1.7" evidence="13"/>
<dbReference type="PROSITE" id="PS00076">
    <property type="entry name" value="PYRIDINE_REDOX_1"/>
    <property type="match status" value="1"/>
</dbReference>
<keyword evidence="6 10" id="KW-0676">Redox-active center</keyword>
<comment type="similarity">
    <text evidence="1 10">Belongs to the class-I pyridine nucleotide-disulfide oxidoreductase family.</text>
</comment>
<keyword evidence="8" id="KW-0547">Nucleotide-binding</keyword>
<dbReference type="InterPro" id="IPR036188">
    <property type="entry name" value="FAD/NAD-bd_sf"/>
</dbReference>
<evidence type="ECO:0000256" key="4">
    <source>
        <dbReference type="ARBA" id="ARBA00023002"/>
    </source>
</evidence>
<evidence type="ECO:0000256" key="7">
    <source>
        <dbReference type="PIRSR" id="PIRSR000350-2"/>
    </source>
</evidence>
<gene>
    <name evidence="13" type="primary">gor</name>
    <name evidence="13" type="ordered locus">azo0659</name>
</gene>
<sequence>MTHFDYLVIGGGSGGVATARRAAEYGARVLLIESARLGGTCVNAGCVPKKLMWHAAGIGHALHDAAAFGFRVDGLRFDWAALKRGRDDFVAYLNGVYASLLDKAGVSVVRGHARFVDAHTVEVGGQRYSAPHIVIATGGEPRVPDSPGAALGITSDGFFALDHLPARTIVVGGGYIAVELAGVLAALGSEVTMLVRGEHLLRPFDAMVRDELALQMRDAGIRIVTGSEAGAVRRADDGALRAACGSAEFEGDTLIWAIGRQARTAGLNLAAAGLGTEKDGSIATDAWQDTAVPGIHAIGDVTGRVELTPVAIAAGRRLAARLFGGQPEARLDYENVPSVVFSHPPIGTVGLTEEAARARHADVRVYHTRFTAMYHALKTQRPKTAMKLVCAGPQEQVVGCHIIGEGADEMLQGFAVAIRMGATKADFDDTVAIHPTSAEELVTMR</sequence>
<dbReference type="Gene3D" id="3.30.390.30">
    <property type="match status" value="1"/>
</dbReference>
<dbReference type="InterPro" id="IPR023753">
    <property type="entry name" value="FAD/NAD-binding_dom"/>
</dbReference>
<keyword evidence="3 8" id="KW-0274">FAD</keyword>
<evidence type="ECO:0000259" key="11">
    <source>
        <dbReference type="Pfam" id="PF02852"/>
    </source>
</evidence>
<dbReference type="InterPro" id="IPR006322">
    <property type="entry name" value="Glutathione_Rdtase_euk/bac"/>
</dbReference>
<reference evidence="13 14" key="1">
    <citation type="journal article" date="2006" name="Nat. Biotechnol.">
        <title>Complete genome of the mutualistic, N2-fixing grass endophyte Azoarcus sp. strain BH72.</title>
        <authorList>
            <person name="Krause A."/>
            <person name="Ramakumar A."/>
            <person name="Bartels D."/>
            <person name="Battistoni F."/>
            <person name="Bekel T."/>
            <person name="Boch J."/>
            <person name="Boehm M."/>
            <person name="Friedrich F."/>
            <person name="Hurek T."/>
            <person name="Krause L."/>
            <person name="Linke B."/>
            <person name="McHardy A.C."/>
            <person name="Sarkar A."/>
            <person name="Schneiker S."/>
            <person name="Syed A.A."/>
            <person name="Thauer R."/>
            <person name="Vorhoelter F.-J."/>
            <person name="Weidner S."/>
            <person name="Puehler A."/>
            <person name="Reinhold-Hurek B."/>
            <person name="Kaiser O."/>
            <person name="Goesmann A."/>
        </authorList>
    </citation>
    <scope>NUCLEOTIDE SEQUENCE [LARGE SCALE GENOMIC DNA]</scope>
    <source>
        <strain evidence="13 14">BH72</strain>
    </source>
</reference>
<dbReference type="SUPFAM" id="SSF51905">
    <property type="entry name" value="FAD/NAD(P)-binding domain"/>
    <property type="match status" value="1"/>
</dbReference>
<dbReference type="EMBL" id="AM406670">
    <property type="protein sequence ID" value="CAL93276.1"/>
    <property type="molecule type" value="Genomic_DNA"/>
</dbReference>
<dbReference type="RefSeq" id="WP_011764394.1">
    <property type="nucleotide sequence ID" value="NC_008702.1"/>
</dbReference>
<evidence type="ECO:0000313" key="14">
    <source>
        <dbReference type="Proteomes" id="UP000002588"/>
    </source>
</evidence>
<feature type="binding site" evidence="8">
    <location>
        <position position="300"/>
    </location>
    <ligand>
        <name>FAD</name>
        <dbReference type="ChEBI" id="CHEBI:57692"/>
    </ligand>
</feature>
<dbReference type="Pfam" id="PF02852">
    <property type="entry name" value="Pyr_redox_dim"/>
    <property type="match status" value="1"/>
</dbReference>
<dbReference type="GO" id="GO:0034599">
    <property type="term" value="P:cellular response to oxidative stress"/>
    <property type="evidence" value="ECO:0007669"/>
    <property type="project" value="TreeGrafter"/>
</dbReference>
<dbReference type="Pfam" id="PF07992">
    <property type="entry name" value="Pyr_redox_2"/>
    <property type="match status" value="1"/>
</dbReference>
<feature type="binding site" evidence="8">
    <location>
        <position position="50"/>
    </location>
    <ligand>
        <name>FAD</name>
        <dbReference type="ChEBI" id="CHEBI:57692"/>
    </ligand>
</feature>
<dbReference type="GO" id="GO:0045454">
    <property type="term" value="P:cell redox homeostasis"/>
    <property type="evidence" value="ECO:0007669"/>
    <property type="project" value="InterPro"/>
</dbReference>
<dbReference type="GO" id="GO:0050660">
    <property type="term" value="F:flavin adenine dinucleotide binding"/>
    <property type="evidence" value="ECO:0007669"/>
    <property type="project" value="InterPro"/>
</dbReference>
<dbReference type="NCBIfam" id="NF004776">
    <property type="entry name" value="PRK06116.1"/>
    <property type="match status" value="1"/>
</dbReference>
<dbReference type="FunFam" id="3.30.390.30:FF:000003">
    <property type="entry name" value="Glutathione reductase"/>
    <property type="match status" value="1"/>
</dbReference>
<accession>A1K371</accession>
<dbReference type="NCBIfam" id="TIGR01421">
    <property type="entry name" value="gluta_reduc_1"/>
    <property type="match status" value="1"/>
</dbReference>
<dbReference type="PANTHER" id="PTHR42737:SF2">
    <property type="entry name" value="GLUTATHIONE REDUCTASE"/>
    <property type="match status" value="1"/>
</dbReference>
<evidence type="ECO:0000313" key="13">
    <source>
        <dbReference type="EMBL" id="CAL93276.1"/>
    </source>
</evidence>
<dbReference type="GO" id="GO:0005829">
    <property type="term" value="C:cytosol"/>
    <property type="evidence" value="ECO:0007669"/>
    <property type="project" value="TreeGrafter"/>
</dbReference>
<keyword evidence="4 10" id="KW-0560">Oxidoreductase</keyword>
<dbReference type="Proteomes" id="UP000002588">
    <property type="component" value="Chromosome"/>
</dbReference>
<dbReference type="InterPro" id="IPR004099">
    <property type="entry name" value="Pyr_nucl-diS_OxRdtase_dimer"/>
</dbReference>
<feature type="disulfide bond" description="Redox-active" evidence="9">
    <location>
        <begin position="41"/>
        <end position="46"/>
    </location>
</feature>
<dbReference type="InterPro" id="IPR016156">
    <property type="entry name" value="FAD/NAD-linked_Rdtase_dimer_sf"/>
</dbReference>
<evidence type="ECO:0000256" key="10">
    <source>
        <dbReference type="RuleBase" id="RU003691"/>
    </source>
</evidence>
<keyword evidence="8" id="KW-0520">NAD</keyword>
<dbReference type="GO" id="GO:0004362">
    <property type="term" value="F:glutathione-disulfide reductase (NADPH) activity"/>
    <property type="evidence" value="ECO:0007669"/>
    <property type="project" value="UniProtKB-EC"/>
</dbReference>
<dbReference type="SUPFAM" id="SSF55424">
    <property type="entry name" value="FAD/NAD-linked reductases, dimerisation (C-terminal) domain"/>
    <property type="match status" value="1"/>
</dbReference>
<feature type="domain" description="Pyridine nucleotide-disulphide oxidoreductase dimerisation" evidence="11">
    <location>
        <begin position="336"/>
        <end position="444"/>
    </location>
</feature>
<dbReference type="PRINTS" id="PR00368">
    <property type="entry name" value="FADPNR"/>
</dbReference>
<comment type="cofactor">
    <cofactor evidence="8">
        <name>FAD</name>
        <dbReference type="ChEBI" id="CHEBI:57692"/>
    </cofactor>
    <text evidence="8">Binds 1 FAD per subunit.</text>
</comment>
<evidence type="ECO:0000256" key="3">
    <source>
        <dbReference type="ARBA" id="ARBA00022827"/>
    </source>
</evidence>
<organism evidence="13 14">
    <name type="scientific">Azoarcus sp. (strain BH72)</name>
    <dbReference type="NCBI Taxonomy" id="418699"/>
    <lineage>
        <taxon>Bacteria</taxon>
        <taxon>Pseudomonadati</taxon>
        <taxon>Pseudomonadota</taxon>
        <taxon>Betaproteobacteria</taxon>
        <taxon>Rhodocyclales</taxon>
        <taxon>Zoogloeaceae</taxon>
        <taxon>Azoarcus</taxon>
    </lineage>
</organism>
<feature type="binding site" evidence="8">
    <location>
        <begin position="172"/>
        <end position="179"/>
    </location>
    <ligand>
        <name>NAD(+)</name>
        <dbReference type="ChEBI" id="CHEBI:57540"/>
    </ligand>
</feature>
<protein>
    <submittedName>
        <fullName evidence="13">Probable glutathione-disulfide reductase</fullName>
        <ecNumber evidence="13">1.8.1.7</ecNumber>
    </submittedName>
</protein>
<evidence type="ECO:0000256" key="1">
    <source>
        <dbReference type="ARBA" id="ARBA00007532"/>
    </source>
</evidence>
<evidence type="ECO:0000259" key="12">
    <source>
        <dbReference type="Pfam" id="PF07992"/>
    </source>
</evidence>
<dbReference type="GO" id="GO:0006749">
    <property type="term" value="P:glutathione metabolic process"/>
    <property type="evidence" value="ECO:0007669"/>
    <property type="project" value="InterPro"/>
</dbReference>
<evidence type="ECO:0000256" key="5">
    <source>
        <dbReference type="ARBA" id="ARBA00023157"/>
    </source>
</evidence>
<keyword evidence="2 10" id="KW-0285">Flavoprotein</keyword>
<evidence type="ECO:0000256" key="6">
    <source>
        <dbReference type="ARBA" id="ARBA00023284"/>
    </source>
</evidence>
<dbReference type="PRINTS" id="PR00411">
    <property type="entry name" value="PNDRDTASEI"/>
</dbReference>
<dbReference type="KEGG" id="azo:azo0659"/>
<dbReference type="AlphaFoldDB" id="A1K371"/>
<dbReference type="InterPro" id="IPR001100">
    <property type="entry name" value="Pyr_nuc-diS_OxRdtase"/>
</dbReference>
<dbReference type="PIRSF" id="PIRSF000350">
    <property type="entry name" value="Mercury_reductase_MerA"/>
    <property type="match status" value="1"/>
</dbReference>
<feature type="binding site" evidence="8">
    <location>
        <position position="259"/>
    </location>
    <ligand>
        <name>NAD(+)</name>
        <dbReference type="ChEBI" id="CHEBI:57540"/>
    </ligand>
</feature>
<feature type="domain" description="FAD/NAD(P)-binding" evidence="12">
    <location>
        <begin position="4"/>
        <end position="315"/>
    </location>
</feature>
<keyword evidence="5" id="KW-1015">Disulfide bond</keyword>
<evidence type="ECO:0000256" key="2">
    <source>
        <dbReference type="ARBA" id="ARBA00022630"/>
    </source>
</evidence>
<evidence type="ECO:0000256" key="9">
    <source>
        <dbReference type="PIRSR" id="PIRSR000350-4"/>
    </source>
</evidence>
<proteinExistence type="inferred from homology"/>
<evidence type="ECO:0000256" key="8">
    <source>
        <dbReference type="PIRSR" id="PIRSR000350-3"/>
    </source>
</evidence>
<dbReference type="PANTHER" id="PTHR42737">
    <property type="entry name" value="GLUTATHIONE REDUCTASE"/>
    <property type="match status" value="1"/>
</dbReference>
<keyword evidence="14" id="KW-1185">Reference proteome</keyword>
<dbReference type="Gene3D" id="3.50.50.60">
    <property type="entry name" value="FAD/NAD(P)-binding domain"/>
    <property type="match status" value="2"/>
</dbReference>
<dbReference type="InterPro" id="IPR012999">
    <property type="entry name" value="Pyr_OxRdtase_I_AS"/>
</dbReference>
<dbReference type="InterPro" id="IPR046952">
    <property type="entry name" value="GSHR/TRXR-like"/>
</dbReference>
<dbReference type="STRING" id="62928.azo0659"/>
<name>A1K371_AZOSB</name>
<feature type="active site" description="Proton acceptor" evidence="7">
    <location>
        <position position="434"/>
    </location>
</feature>
<dbReference type="eggNOG" id="COG1249">
    <property type="taxonomic scope" value="Bacteria"/>
</dbReference>